<sequence>MSYILEALKKAQAERQLGAAPDVHAPTIDAYAARSAARPAWLPAALGGAAACAAIGLALWWRH</sequence>
<accession>A0A7X2IVR7</accession>
<gene>
    <name evidence="2" type="ORF">GJ700_32300</name>
</gene>
<protein>
    <submittedName>
        <fullName evidence="2">Uncharacterized protein</fullName>
    </submittedName>
</protein>
<proteinExistence type="predicted"/>
<evidence type="ECO:0000313" key="2">
    <source>
        <dbReference type="EMBL" id="MRV76403.1"/>
    </source>
</evidence>
<feature type="transmembrane region" description="Helical" evidence="1">
    <location>
        <begin position="40"/>
        <end position="61"/>
    </location>
</feature>
<dbReference type="Proteomes" id="UP000446768">
    <property type="component" value="Unassembled WGS sequence"/>
</dbReference>
<keyword evidence="1" id="KW-0472">Membrane</keyword>
<comment type="caution">
    <text evidence="2">The sequence shown here is derived from an EMBL/GenBank/DDBJ whole genome shotgun (WGS) entry which is preliminary data.</text>
</comment>
<feature type="non-terminal residue" evidence="2">
    <location>
        <position position="63"/>
    </location>
</feature>
<evidence type="ECO:0000313" key="3">
    <source>
        <dbReference type="Proteomes" id="UP000446768"/>
    </source>
</evidence>
<reference evidence="2 3" key="1">
    <citation type="submission" date="2019-11" db="EMBL/GenBank/DDBJ databases">
        <title>Novel species isolated from a subtropical stream in China.</title>
        <authorList>
            <person name="Lu H."/>
        </authorList>
    </citation>
    <scope>NUCLEOTIDE SEQUENCE [LARGE SCALE GENOMIC DNA]</scope>
    <source>
        <strain evidence="2 3">FT92W</strain>
    </source>
</reference>
<dbReference type="EMBL" id="WKJJ01000031">
    <property type="protein sequence ID" value="MRV76403.1"/>
    <property type="molecule type" value="Genomic_DNA"/>
</dbReference>
<keyword evidence="1" id="KW-1133">Transmembrane helix</keyword>
<dbReference type="AlphaFoldDB" id="A0A7X2IVR7"/>
<keyword evidence="3" id="KW-1185">Reference proteome</keyword>
<keyword evidence="1" id="KW-0812">Transmembrane</keyword>
<evidence type="ECO:0000256" key="1">
    <source>
        <dbReference type="SAM" id="Phobius"/>
    </source>
</evidence>
<name>A0A7X2IVR7_9BURK</name>
<organism evidence="2 3">
    <name type="scientific">Pseudoduganella rivuli</name>
    <dbReference type="NCBI Taxonomy" id="2666085"/>
    <lineage>
        <taxon>Bacteria</taxon>
        <taxon>Pseudomonadati</taxon>
        <taxon>Pseudomonadota</taxon>
        <taxon>Betaproteobacteria</taxon>
        <taxon>Burkholderiales</taxon>
        <taxon>Oxalobacteraceae</taxon>
        <taxon>Telluria group</taxon>
        <taxon>Pseudoduganella</taxon>
    </lineage>
</organism>